<dbReference type="AlphaFoldDB" id="A0A4V5KJU5"/>
<feature type="transmembrane region" description="Helical" evidence="6">
    <location>
        <begin position="243"/>
        <end position="268"/>
    </location>
</feature>
<keyword evidence="4 6" id="KW-1133">Transmembrane helix</keyword>
<dbReference type="InterPro" id="IPR001248">
    <property type="entry name" value="Pur-cyt_permease"/>
</dbReference>
<dbReference type="EMBL" id="SSTM01000003">
    <property type="protein sequence ID" value="TJW10761.1"/>
    <property type="molecule type" value="Genomic_DNA"/>
</dbReference>
<evidence type="ECO:0000256" key="1">
    <source>
        <dbReference type="ARBA" id="ARBA00004141"/>
    </source>
</evidence>
<dbReference type="OrthoDB" id="3169878at2"/>
<keyword evidence="8" id="KW-1185">Reference proteome</keyword>
<dbReference type="InterPro" id="IPR030191">
    <property type="entry name" value="CodB"/>
</dbReference>
<evidence type="ECO:0000313" key="7">
    <source>
        <dbReference type="EMBL" id="TJW10761.1"/>
    </source>
</evidence>
<accession>A0A4V5KJU5</accession>
<evidence type="ECO:0000313" key="8">
    <source>
        <dbReference type="Proteomes" id="UP000309454"/>
    </source>
</evidence>
<sequence>MAEGSDKLQQQITEDQKRFEFAFDPVPADRRQGWFSLFLVLAGYAIAVSNFVTGAAIGYRMTFFDAMVALVVGDAFLIFVAVSTGIISFESGWSTSFLSRMVFGKKGSTIFSLLLVASSINWIGINGNTFARIVTANFPGIPIPEALLGAAIIMVWSISAMRGYKGLEIVSWIGVPIALILAIVCFVLVGVQNGGYGVILAYTPNPADEMPVVTAVSSIVGSWVFGCLITPDVCRFAKNHTSVVAAGTGAFLLGLFCLQFVGVVVAQVSGMGDFSVATAAIGLGLLVLICTLVCLCTTQDNNIYGAGLAAQNILDATRLKGKVAHRWIALAVTAASALFAACGALQWLLPIIQFLSVLLVPIPAMILAERYFVRHSKFTLEVNPIAMICWLAGGVIGQVCLSTGFSVSAIVAYVFTALLYTGLSLGFDGKISWKRDHESLTETQASDLSLDD</sequence>
<name>A0A4V5KJU5_9ACTN</name>
<evidence type="ECO:0000256" key="6">
    <source>
        <dbReference type="SAM" id="Phobius"/>
    </source>
</evidence>
<feature type="transmembrane region" description="Helical" evidence="6">
    <location>
        <begin position="108"/>
        <end position="125"/>
    </location>
</feature>
<proteinExistence type="inferred from homology"/>
<dbReference type="GO" id="GO:0015209">
    <property type="term" value="F:cytosine transmembrane transporter activity"/>
    <property type="evidence" value="ECO:0007669"/>
    <property type="project" value="InterPro"/>
</dbReference>
<organism evidence="7 8">
    <name type="scientific">Parvibacter caecicola</name>
    <dbReference type="NCBI Taxonomy" id="747645"/>
    <lineage>
        <taxon>Bacteria</taxon>
        <taxon>Bacillati</taxon>
        <taxon>Actinomycetota</taxon>
        <taxon>Coriobacteriia</taxon>
        <taxon>Coriobacteriales</taxon>
        <taxon>Coriobacteriaceae</taxon>
        <taxon>Parvibacter</taxon>
    </lineage>
</organism>
<dbReference type="RefSeq" id="WP_136845750.1">
    <property type="nucleotide sequence ID" value="NZ_CANPEU010000008.1"/>
</dbReference>
<feature type="transmembrane region" description="Helical" evidence="6">
    <location>
        <begin position="63"/>
        <end position="87"/>
    </location>
</feature>
<comment type="caution">
    <text evidence="7">The sequence shown here is derived from an EMBL/GenBank/DDBJ whole genome shotgun (WGS) entry which is preliminary data.</text>
</comment>
<feature type="transmembrane region" description="Helical" evidence="6">
    <location>
        <begin position="34"/>
        <end position="57"/>
    </location>
</feature>
<dbReference type="Gene3D" id="1.10.4160.10">
    <property type="entry name" value="Hydantoin permease"/>
    <property type="match status" value="1"/>
</dbReference>
<dbReference type="Pfam" id="PF02133">
    <property type="entry name" value="Transp_cyt_pur"/>
    <property type="match status" value="1"/>
</dbReference>
<evidence type="ECO:0000256" key="5">
    <source>
        <dbReference type="ARBA" id="ARBA00023136"/>
    </source>
</evidence>
<feature type="transmembrane region" description="Helical" evidence="6">
    <location>
        <begin position="137"/>
        <end position="157"/>
    </location>
</feature>
<evidence type="ECO:0000256" key="2">
    <source>
        <dbReference type="ARBA" id="ARBA00008974"/>
    </source>
</evidence>
<dbReference type="GO" id="GO:0005886">
    <property type="term" value="C:plasma membrane"/>
    <property type="evidence" value="ECO:0007669"/>
    <property type="project" value="TreeGrafter"/>
</dbReference>
<feature type="transmembrane region" description="Helical" evidence="6">
    <location>
        <begin position="410"/>
        <end position="427"/>
    </location>
</feature>
<comment type="similarity">
    <text evidence="2">Belongs to the purine-cytosine permease (2.A.39) family.</text>
</comment>
<reference evidence="7 8" key="1">
    <citation type="submission" date="2019-04" db="EMBL/GenBank/DDBJ databases">
        <title>Microbes associate with the intestines of laboratory mice.</title>
        <authorList>
            <person name="Navarre W."/>
            <person name="Wong E."/>
            <person name="Huang K.C."/>
            <person name="Tropini C."/>
            <person name="Ng K."/>
            <person name="Yu B."/>
        </authorList>
    </citation>
    <scope>NUCLEOTIDE SEQUENCE [LARGE SCALE GENOMIC DNA]</scope>
    <source>
        <strain evidence="7 8">NM48_B13</strain>
    </source>
</reference>
<protein>
    <submittedName>
        <fullName evidence="7">Thiamine permease</fullName>
    </submittedName>
</protein>
<dbReference type="Proteomes" id="UP000309454">
    <property type="component" value="Unassembled WGS sequence"/>
</dbReference>
<evidence type="ECO:0000256" key="4">
    <source>
        <dbReference type="ARBA" id="ARBA00022989"/>
    </source>
</evidence>
<evidence type="ECO:0000256" key="3">
    <source>
        <dbReference type="ARBA" id="ARBA00022692"/>
    </source>
</evidence>
<feature type="transmembrane region" description="Helical" evidence="6">
    <location>
        <begin position="274"/>
        <end position="295"/>
    </location>
</feature>
<dbReference type="PANTHER" id="PTHR30569">
    <property type="entry name" value="CYTOSINE TRANSPORTER CODB"/>
    <property type="match status" value="1"/>
</dbReference>
<comment type="subcellular location">
    <subcellularLocation>
        <location evidence="1">Membrane</location>
        <topology evidence="1">Multi-pass membrane protein</topology>
    </subcellularLocation>
</comment>
<feature type="transmembrane region" description="Helical" evidence="6">
    <location>
        <begin position="169"/>
        <end position="191"/>
    </location>
</feature>
<gene>
    <name evidence="7" type="ORF">E5982_05680</name>
</gene>
<dbReference type="PANTHER" id="PTHR30569:SF0">
    <property type="entry name" value="CYTOSINE PERMEASE"/>
    <property type="match status" value="1"/>
</dbReference>
<feature type="transmembrane region" description="Helical" evidence="6">
    <location>
        <begin position="211"/>
        <end position="231"/>
    </location>
</feature>
<feature type="transmembrane region" description="Helical" evidence="6">
    <location>
        <begin position="385"/>
        <end position="404"/>
    </location>
</feature>
<keyword evidence="3 6" id="KW-0812">Transmembrane</keyword>
<feature type="transmembrane region" description="Helical" evidence="6">
    <location>
        <begin position="327"/>
        <end position="348"/>
    </location>
</feature>
<feature type="transmembrane region" description="Helical" evidence="6">
    <location>
        <begin position="354"/>
        <end position="373"/>
    </location>
</feature>
<keyword evidence="5 6" id="KW-0472">Membrane</keyword>